<evidence type="ECO:0000313" key="2">
    <source>
        <dbReference type="EMBL" id="TFK26809.1"/>
    </source>
</evidence>
<dbReference type="EMBL" id="ML210171">
    <property type="protein sequence ID" value="TFK26809.1"/>
    <property type="molecule type" value="Genomic_DNA"/>
</dbReference>
<feature type="compositionally biased region" description="Polar residues" evidence="1">
    <location>
        <begin position="1150"/>
        <end position="1167"/>
    </location>
</feature>
<feature type="compositionally biased region" description="Low complexity" evidence="1">
    <location>
        <begin position="1223"/>
        <end position="1240"/>
    </location>
</feature>
<feature type="compositionally biased region" description="Low complexity" evidence="1">
    <location>
        <begin position="150"/>
        <end position="166"/>
    </location>
</feature>
<dbReference type="Proteomes" id="UP000307440">
    <property type="component" value="Unassembled WGS sequence"/>
</dbReference>
<feature type="region of interest" description="Disordered" evidence="1">
    <location>
        <begin position="764"/>
        <end position="821"/>
    </location>
</feature>
<feature type="compositionally biased region" description="Low complexity" evidence="1">
    <location>
        <begin position="379"/>
        <end position="409"/>
    </location>
</feature>
<feature type="compositionally biased region" description="Basic and acidic residues" evidence="1">
    <location>
        <begin position="695"/>
        <end position="714"/>
    </location>
</feature>
<feature type="region of interest" description="Disordered" evidence="1">
    <location>
        <begin position="837"/>
        <end position="926"/>
    </location>
</feature>
<feature type="compositionally biased region" description="Low complexity" evidence="1">
    <location>
        <begin position="322"/>
        <end position="336"/>
    </location>
</feature>
<feature type="compositionally biased region" description="Basic and acidic residues" evidence="1">
    <location>
        <begin position="516"/>
        <end position="527"/>
    </location>
</feature>
<protein>
    <submittedName>
        <fullName evidence="2">Uncharacterized protein</fullName>
    </submittedName>
</protein>
<feature type="compositionally biased region" description="Polar residues" evidence="1">
    <location>
        <begin position="1083"/>
        <end position="1094"/>
    </location>
</feature>
<dbReference type="OrthoDB" id="2526154at2759"/>
<evidence type="ECO:0000256" key="1">
    <source>
        <dbReference type="SAM" id="MobiDB-lite"/>
    </source>
</evidence>
<feature type="compositionally biased region" description="Acidic residues" evidence="1">
    <location>
        <begin position="535"/>
        <end position="550"/>
    </location>
</feature>
<organism evidence="2 3">
    <name type="scientific">Coprinopsis marcescibilis</name>
    <name type="common">Agaric fungus</name>
    <name type="synonym">Psathyrella marcescibilis</name>
    <dbReference type="NCBI Taxonomy" id="230819"/>
    <lineage>
        <taxon>Eukaryota</taxon>
        <taxon>Fungi</taxon>
        <taxon>Dikarya</taxon>
        <taxon>Basidiomycota</taxon>
        <taxon>Agaricomycotina</taxon>
        <taxon>Agaricomycetes</taxon>
        <taxon>Agaricomycetidae</taxon>
        <taxon>Agaricales</taxon>
        <taxon>Agaricineae</taxon>
        <taxon>Psathyrellaceae</taxon>
        <taxon>Coprinopsis</taxon>
    </lineage>
</organism>
<accession>A0A5C3L1I4</accession>
<feature type="compositionally biased region" description="Basic and acidic residues" evidence="1">
    <location>
        <begin position="1268"/>
        <end position="1280"/>
    </location>
</feature>
<sequence>MLRALPFWAKVPTPTELDLAEYIGGAMLSVSKSLCTDDPQPLIPLCSSSPGNRLARLARALSWSIITTSTTVANVFYLEGNLACRCYSPSYCGCWLDLMASNINGTDTSSTASACLSPTWQPPKAPLPPHRLAKLANALGVSTPIPGRPSKPSTSSSFLSRSFSESAGPSENARRSPTPSIVSSLVGYDSRSPSTTRYLLHVIPPMHLPHDDNSYDSELTPAPSSASGYHTQFRRGTLVTVHSTLQAQLSAIAKEYALPSTAGMVLYLVSSGTTASPDSPISPRSKPPVLDGGEPGPRLSEEIWRHLWIRVLQAEQRETNMLSPPLSRSPTPLMLSASATRSNPFLPHENLRLPSPSPSYAPSPVSPRPSYPTLNRLNSPSPSTPSSVSDMRFNSKSAPPSSASAQSEPDTPDTSVDVHETASAIRSNSFDLPGLNSPSLIPILAKVEFDIDRRRAGWYDPWLRSRKVNHAKRAGSLASRKASIAEAESDIEAGGDKPKERVPAIPLLIGKKDNGDLLKSMNPKDSEGAGYEQMSDSDSDFDEDDLEFAEESTAKVSSIAHGKDPLEDVFGTDADTWDDLKDERRTTHEFNPNVVNLSLTGGELSVADDSYVTDGEHFAAREEEEVREMLEMMSQGAPTPDPYYSPTRKHVPPPLVLIPRPSSDDVISTEPSPLPNKGSTDLPYLNSSPDQQSDQDDKNVLQRSKTPTESEKRAGALFEDLDLGLDPSEEYDDNDPNDRRRSQYVMRAQLDEIERTLAQLSPRMLKSDLDDEMNQSFSSATLSPNSPAKLTLSPLRSSDLSHSPSRLPQHPNGLLTDPTEGASWPAVPFSLKKYASETEGDLNKSQNPPRLALNGVTTSAPRSLDPRNLNGETSSETLPRNQGLEGDQALYGQPPLNRQNPRPDPAVIPLSPDPFGRFASSTPEPPTIIAAQNASSWDTVTIGRSANGAPGDGVNRPMGRTRSGTSSRFSADSLLDEQAPVAAVAAKANRGTLMSVKSIKNLWRKSNKGDKEKEKDKYPPPPPTPTIASSGRQSPAPSKRSSGRVSPGVPSRPDRPQDNLDLPDVPAIPGASAFGRYSPSPQPGTRPSSRASQDSSRRPSQDISRGPPPPQDGRPSMDYSGMVQRRPSQESSHSVHQRAQESMAPPPVPQQMSGLSVPQYAGRNSASPIIPTQMLPGRQGGALDRLHFDQESPYPNPIRPVRQPTREPSPPRQQQYQGPLSNHQHPQQHPQQHQQQQQQQTHLPSIPERKSILKWKSSGPNQTQQQEYRSESRTSFDRMSMKSVRSGRNPSVASVSAGDLPSPPLHGNFSGAPPQGRQLEYRQPVKGFDVASPPQYHRPLGARSVSPSHSLASIDSTQFEVVSPRLNTGMPYPTSYHGGPE</sequence>
<feature type="region of interest" description="Disordered" evidence="1">
    <location>
        <begin position="941"/>
        <end position="969"/>
    </location>
</feature>
<feature type="compositionally biased region" description="Polar residues" evidence="1">
    <location>
        <begin position="1027"/>
        <end position="1044"/>
    </location>
</feature>
<feature type="compositionally biased region" description="Polar residues" evidence="1">
    <location>
        <begin position="774"/>
        <end position="806"/>
    </location>
</feature>
<keyword evidence="3" id="KW-1185">Reference proteome</keyword>
<feature type="region of interest" description="Disordered" evidence="1">
    <location>
        <begin position="273"/>
        <end position="297"/>
    </location>
</feature>
<feature type="region of interest" description="Disordered" evidence="1">
    <location>
        <begin position="141"/>
        <end position="181"/>
    </location>
</feature>
<feature type="region of interest" description="Disordered" evidence="1">
    <location>
        <begin position="1003"/>
        <end position="1351"/>
    </location>
</feature>
<feature type="region of interest" description="Disordered" evidence="1">
    <location>
        <begin position="628"/>
        <end position="747"/>
    </location>
</feature>
<feature type="compositionally biased region" description="Acidic residues" evidence="1">
    <location>
        <begin position="719"/>
        <end position="735"/>
    </location>
</feature>
<gene>
    <name evidence="2" type="ORF">FA15DRAFT_692946</name>
</gene>
<feature type="compositionally biased region" description="Basic and acidic residues" evidence="1">
    <location>
        <begin position="1007"/>
        <end position="1018"/>
    </location>
</feature>
<feature type="compositionally biased region" description="Polar residues" evidence="1">
    <location>
        <begin position="1212"/>
        <end position="1222"/>
    </location>
</feature>
<evidence type="ECO:0000313" key="3">
    <source>
        <dbReference type="Proteomes" id="UP000307440"/>
    </source>
</evidence>
<name>A0A5C3L1I4_COPMA</name>
<feature type="compositionally biased region" description="Polar residues" evidence="1">
    <location>
        <begin position="870"/>
        <end position="880"/>
    </location>
</feature>
<feature type="compositionally biased region" description="Pro residues" evidence="1">
    <location>
        <begin position="355"/>
        <end position="370"/>
    </location>
</feature>
<feature type="region of interest" description="Disordered" evidence="1">
    <location>
        <begin position="320"/>
        <end position="418"/>
    </location>
</feature>
<reference evidence="2 3" key="1">
    <citation type="journal article" date="2019" name="Nat. Ecol. Evol.">
        <title>Megaphylogeny resolves global patterns of mushroom evolution.</title>
        <authorList>
            <person name="Varga T."/>
            <person name="Krizsan K."/>
            <person name="Foldi C."/>
            <person name="Dima B."/>
            <person name="Sanchez-Garcia M."/>
            <person name="Sanchez-Ramirez S."/>
            <person name="Szollosi G.J."/>
            <person name="Szarkandi J.G."/>
            <person name="Papp V."/>
            <person name="Albert L."/>
            <person name="Andreopoulos W."/>
            <person name="Angelini C."/>
            <person name="Antonin V."/>
            <person name="Barry K.W."/>
            <person name="Bougher N.L."/>
            <person name="Buchanan P."/>
            <person name="Buyck B."/>
            <person name="Bense V."/>
            <person name="Catcheside P."/>
            <person name="Chovatia M."/>
            <person name="Cooper J."/>
            <person name="Damon W."/>
            <person name="Desjardin D."/>
            <person name="Finy P."/>
            <person name="Geml J."/>
            <person name="Haridas S."/>
            <person name="Hughes K."/>
            <person name="Justo A."/>
            <person name="Karasinski D."/>
            <person name="Kautmanova I."/>
            <person name="Kiss B."/>
            <person name="Kocsube S."/>
            <person name="Kotiranta H."/>
            <person name="LaButti K.M."/>
            <person name="Lechner B.E."/>
            <person name="Liimatainen K."/>
            <person name="Lipzen A."/>
            <person name="Lukacs Z."/>
            <person name="Mihaltcheva S."/>
            <person name="Morgado L.N."/>
            <person name="Niskanen T."/>
            <person name="Noordeloos M.E."/>
            <person name="Ohm R.A."/>
            <person name="Ortiz-Santana B."/>
            <person name="Ovrebo C."/>
            <person name="Racz N."/>
            <person name="Riley R."/>
            <person name="Savchenko A."/>
            <person name="Shiryaev A."/>
            <person name="Soop K."/>
            <person name="Spirin V."/>
            <person name="Szebenyi C."/>
            <person name="Tomsovsky M."/>
            <person name="Tulloss R.E."/>
            <person name="Uehling J."/>
            <person name="Grigoriev I.V."/>
            <person name="Vagvolgyi C."/>
            <person name="Papp T."/>
            <person name="Martin F.M."/>
            <person name="Miettinen O."/>
            <person name="Hibbett D.S."/>
            <person name="Nagy L.G."/>
        </authorList>
    </citation>
    <scope>NUCLEOTIDE SEQUENCE [LARGE SCALE GENOMIC DNA]</scope>
    <source>
        <strain evidence="2 3">CBS 121175</strain>
    </source>
</reference>
<feature type="compositionally biased region" description="Polar residues" evidence="1">
    <location>
        <begin position="1258"/>
        <end position="1267"/>
    </location>
</feature>
<proteinExistence type="predicted"/>
<feature type="region of interest" description="Disordered" evidence="1">
    <location>
        <begin position="516"/>
        <end position="571"/>
    </location>
</feature>